<dbReference type="PROSITE" id="PS50893">
    <property type="entry name" value="ABC_TRANSPORTER_2"/>
    <property type="match status" value="1"/>
</dbReference>
<keyword evidence="5" id="KW-0547">Nucleotide-binding</keyword>
<dbReference type="Proteomes" id="UP000588491">
    <property type="component" value="Unassembled WGS sequence"/>
</dbReference>
<dbReference type="GO" id="GO:0005886">
    <property type="term" value="C:plasma membrane"/>
    <property type="evidence" value="ECO:0007669"/>
    <property type="project" value="UniProtKB-SubCell"/>
</dbReference>
<evidence type="ECO:0000256" key="6">
    <source>
        <dbReference type="ARBA" id="ARBA00022840"/>
    </source>
</evidence>
<evidence type="ECO:0000259" key="8">
    <source>
        <dbReference type="PROSITE" id="PS50893"/>
    </source>
</evidence>
<dbReference type="InterPro" id="IPR017871">
    <property type="entry name" value="ABC_transporter-like_CS"/>
</dbReference>
<dbReference type="SMART" id="SM00382">
    <property type="entry name" value="AAA"/>
    <property type="match status" value="1"/>
</dbReference>
<dbReference type="EMBL" id="JABBPK010000001">
    <property type="protein sequence ID" value="NMO76167.1"/>
    <property type="molecule type" value="Genomic_DNA"/>
</dbReference>
<dbReference type="RefSeq" id="WP_016202256.1">
    <property type="nucleotide sequence ID" value="NZ_JABBPK010000001.1"/>
</dbReference>
<dbReference type="CDD" id="cd03257">
    <property type="entry name" value="ABC_NikE_OppD_transporters"/>
    <property type="match status" value="1"/>
</dbReference>
<dbReference type="PANTHER" id="PTHR43297:SF2">
    <property type="entry name" value="DIPEPTIDE TRANSPORT ATP-BINDING PROTEIN DPPD"/>
    <property type="match status" value="1"/>
</dbReference>
<dbReference type="InterPro" id="IPR003439">
    <property type="entry name" value="ABC_transporter-like_ATP-bd"/>
</dbReference>
<feature type="domain" description="ABC transporter" evidence="8">
    <location>
        <begin position="6"/>
        <end position="256"/>
    </location>
</feature>
<dbReference type="NCBIfam" id="TIGR01727">
    <property type="entry name" value="oligo_HPY"/>
    <property type="match status" value="1"/>
</dbReference>
<dbReference type="PROSITE" id="PS00211">
    <property type="entry name" value="ABC_TRANSPORTER_1"/>
    <property type="match status" value="1"/>
</dbReference>
<gene>
    <name evidence="9" type="ORF">HHU08_03960</name>
</gene>
<evidence type="ECO:0000256" key="7">
    <source>
        <dbReference type="ARBA" id="ARBA00023136"/>
    </source>
</evidence>
<dbReference type="PANTHER" id="PTHR43297">
    <property type="entry name" value="OLIGOPEPTIDE TRANSPORT ATP-BINDING PROTEIN APPD"/>
    <property type="match status" value="1"/>
</dbReference>
<reference evidence="9 10" key="1">
    <citation type="submission" date="2020-04" db="EMBL/GenBank/DDBJ databases">
        <title>Bacillus sp. UniB3 isolated from commercial digestive syrup.</title>
        <authorList>
            <person name="Thorat V."/>
            <person name="Kirdat K."/>
            <person name="Tiwarekar B."/>
            <person name="Yadav A."/>
        </authorList>
    </citation>
    <scope>NUCLEOTIDE SEQUENCE [LARGE SCALE GENOMIC DNA]</scope>
    <source>
        <strain evidence="9 10">UniB3</strain>
    </source>
</reference>
<dbReference type="Pfam" id="PF00005">
    <property type="entry name" value="ABC_tran"/>
    <property type="match status" value="1"/>
</dbReference>
<sequence length="340" mass="38071">MGQYILEVDKLQTAFRTDKGEVVSVEEVTFHLQPGETIGIVGESGCGKSVTSLSIMRLLGKHGYIKKGSINLSGKELTKLTEAEMRKVRGNEISMIFQEPMTSLNPVFTIGNQMVELIRLHMGLSAKKAKSYAVEMLKKVGIPRAEVIIDEYPHALSGGMRQRVMIAMALSCKPKLLIADEPTTALDVTIQAQILELMKSLKSESETAIMMITHDLGVIAEMADKVIVMYAGQVVEEADVFTLFDEPKHPYTKGLIDSIPHLEYDSQEKLYSIPGSVPTLQQMPKGCRFHTRCPHVTEKCISDKPPHISLDNKPDHKVRCWLYETNQQEGMYKEEREVHV</sequence>
<evidence type="ECO:0000256" key="4">
    <source>
        <dbReference type="ARBA" id="ARBA00022475"/>
    </source>
</evidence>
<dbReference type="SUPFAM" id="SSF52540">
    <property type="entry name" value="P-loop containing nucleoside triphosphate hydrolases"/>
    <property type="match status" value="1"/>
</dbReference>
<dbReference type="Pfam" id="PF08352">
    <property type="entry name" value="oligo_HPY"/>
    <property type="match status" value="1"/>
</dbReference>
<evidence type="ECO:0000256" key="3">
    <source>
        <dbReference type="ARBA" id="ARBA00022448"/>
    </source>
</evidence>
<keyword evidence="7" id="KW-0472">Membrane</keyword>
<organism evidence="9 10">
    <name type="scientific">Niallia alba</name>
    <dbReference type="NCBI Taxonomy" id="2729105"/>
    <lineage>
        <taxon>Bacteria</taxon>
        <taxon>Bacillati</taxon>
        <taxon>Bacillota</taxon>
        <taxon>Bacilli</taxon>
        <taxon>Bacillales</taxon>
        <taxon>Bacillaceae</taxon>
        <taxon>Niallia</taxon>
    </lineage>
</organism>
<protein>
    <submittedName>
        <fullName evidence="9">ABC transporter ATP-binding protein</fullName>
    </submittedName>
</protein>
<dbReference type="FunFam" id="3.40.50.300:FF:000016">
    <property type="entry name" value="Oligopeptide ABC transporter ATP-binding component"/>
    <property type="match status" value="1"/>
</dbReference>
<evidence type="ECO:0000256" key="5">
    <source>
        <dbReference type="ARBA" id="ARBA00022741"/>
    </source>
</evidence>
<evidence type="ECO:0000313" key="9">
    <source>
        <dbReference type="EMBL" id="NMO76167.1"/>
    </source>
</evidence>
<proteinExistence type="inferred from homology"/>
<dbReference type="InterPro" id="IPR050388">
    <property type="entry name" value="ABC_Ni/Peptide_Import"/>
</dbReference>
<dbReference type="InterPro" id="IPR027417">
    <property type="entry name" value="P-loop_NTPase"/>
</dbReference>
<name>A0A7Y0K5H7_9BACI</name>
<comment type="subcellular location">
    <subcellularLocation>
        <location evidence="1">Cell membrane</location>
        <topology evidence="1">Peripheral membrane protein</topology>
    </subcellularLocation>
</comment>
<keyword evidence="6 9" id="KW-0067">ATP-binding</keyword>
<keyword evidence="3" id="KW-0813">Transport</keyword>
<accession>A0A7Y0K5H7</accession>
<dbReference type="InterPro" id="IPR003593">
    <property type="entry name" value="AAA+_ATPase"/>
</dbReference>
<comment type="caution">
    <text evidence="9">The sequence shown here is derived from an EMBL/GenBank/DDBJ whole genome shotgun (WGS) entry which is preliminary data.</text>
</comment>
<dbReference type="GO" id="GO:0015833">
    <property type="term" value="P:peptide transport"/>
    <property type="evidence" value="ECO:0007669"/>
    <property type="project" value="InterPro"/>
</dbReference>
<comment type="similarity">
    <text evidence="2">Belongs to the ABC transporter superfamily.</text>
</comment>
<evidence type="ECO:0000256" key="1">
    <source>
        <dbReference type="ARBA" id="ARBA00004202"/>
    </source>
</evidence>
<keyword evidence="10" id="KW-1185">Reference proteome</keyword>
<evidence type="ECO:0000256" key="2">
    <source>
        <dbReference type="ARBA" id="ARBA00005417"/>
    </source>
</evidence>
<dbReference type="GO" id="GO:0005524">
    <property type="term" value="F:ATP binding"/>
    <property type="evidence" value="ECO:0007669"/>
    <property type="project" value="UniProtKB-KW"/>
</dbReference>
<dbReference type="InterPro" id="IPR013563">
    <property type="entry name" value="Oligopep_ABC_C"/>
</dbReference>
<evidence type="ECO:0000313" key="10">
    <source>
        <dbReference type="Proteomes" id="UP000588491"/>
    </source>
</evidence>
<dbReference type="GO" id="GO:0016887">
    <property type="term" value="F:ATP hydrolysis activity"/>
    <property type="evidence" value="ECO:0007669"/>
    <property type="project" value="InterPro"/>
</dbReference>
<dbReference type="Gene3D" id="3.40.50.300">
    <property type="entry name" value="P-loop containing nucleotide triphosphate hydrolases"/>
    <property type="match status" value="1"/>
</dbReference>
<dbReference type="AlphaFoldDB" id="A0A7Y0K5H7"/>
<keyword evidence="4" id="KW-1003">Cell membrane</keyword>